<evidence type="ECO:0000259" key="1">
    <source>
        <dbReference type="Pfam" id="PF21834"/>
    </source>
</evidence>
<sequence>MARYFIDTDDDDLAIRDDEGIEFPDIQAARDAAHMALPDMARQKMPDGDRRTFKVSVRDSHNNVLYIATLVFSGEWKNTLSHSQHVFD</sequence>
<dbReference type="EMBL" id="VDDA01000068">
    <property type="protein sequence ID" value="TNC05117.1"/>
    <property type="molecule type" value="Genomic_DNA"/>
</dbReference>
<gene>
    <name evidence="2" type="ORF">FF100_36125</name>
</gene>
<dbReference type="Proteomes" id="UP000305267">
    <property type="component" value="Unassembled WGS sequence"/>
</dbReference>
<accession>A0A5C4L4F5</accession>
<comment type="caution">
    <text evidence="2">The sequence shown here is derived from an EMBL/GenBank/DDBJ whole genome shotgun (WGS) entry which is preliminary data.</text>
</comment>
<feature type="domain" description="DUF6894" evidence="1">
    <location>
        <begin position="3"/>
        <end position="70"/>
    </location>
</feature>
<evidence type="ECO:0000313" key="3">
    <source>
        <dbReference type="Proteomes" id="UP000305267"/>
    </source>
</evidence>
<organism evidence="2 3">
    <name type="scientific">Methylobacterium terricola</name>
    <dbReference type="NCBI Taxonomy" id="2583531"/>
    <lineage>
        <taxon>Bacteria</taxon>
        <taxon>Pseudomonadati</taxon>
        <taxon>Pseudomonadota</taxon>
        <taxon>Alphaproteobacteria</taxon>
        <taxon>Hyphomicrobiales</taxon>
        <taxon>Methylobacteriaceae</taxon>
        <taxon>Methylobacterium</taxon>
    </lineage>
</organism>
<reference evidence="2 3" key="1">
    <citation type="submission" date="2019-06" db="EMBL/GenBank/DDBJ databases">
        <title>Genome of Methylobacterium sp. 17Sr1-39.</title>
        <authorList>
            <person name="Seo T."/>
        </authorList>
    </citation>
    <scope>NUCLEOTIDE SEQUENCE [LARGE SCALE GENOMIC DNA]</scope>
    <source>
        <strain evidence="2 3">17Sr1-39</strain>
    </source>
</reference>
<dbReference type="RefSeq" id="WP_139040832.1">
    <property type="nucleotide sequence ID" value="NZ_VDDA01000068.1"/>
</dbReference>
<name>A0A5C4L4F5_9HYPH</name>
<dbReference type="InterPro" id="IPR054189">
    <property type="entry name" value="DUF6894"/>
</dbReference>
<protein>
    <recommendedName>
        <fullName evidence="1">DUF6894 domain-containing protein</fullName>
    </recommendedName>
</protein>
<dbReference type="OrthoDB" id="7863142at2"/>
<proteinExistence type="predicted"/>
<dbReference type="Pfam" id="PF21834">
    <property type="entry name" value="DUF6894"/>
    <property type="match status" value="1"/>
</dbReference>
<dbReference type="AlphaFoldDB" id="A0A5C4L4F5"/>
<evidence type="ECO:0000313" key="2">
    <source>
        <dbReference type="EMBL" id="TNC05117.1"/>
    </source>
</evidence>
<keyword evidence="3" id="KW-1185">Reference proteome</keyword>